<feature type="compositionally biased region" description="Acidic residues" evidence="1">
    <location>
        <begin position="637"/>
        <end position="659"/>
    </location>
</feature>
<evidence type="ECO:0000313" key="4">
    <source>
        <dbReference type="Proteomes" id="UP000729402"/>
    </source>
</evidence>
<dbReference type="AlphaFoldDB" id="A0A8J5WDI4"/>
<feature type="region of interest" description="Disordered" evidence="1">
    <location>
        <begin position="1"/>
        <end position="33"/>
    </location>
</feature>
<reference evidence="3" key="1">
    <citation type="journal article" date="2021" name="bioRxiv">
        <title>Whole Genome Assembly and Annotation of Northern Wild Rice, Zizania palustris L., Supports a Whole Genome Duplication in the Zizania Genus.</title>
        <authorList>
            <person name="Haas M."/>
            <person name="Kono T."/>
            <person name="Macchietto M."/>
            <person name="Millas R."/>
            <person name="McGilp L."/>
            <person name="Shao M."/>
            <person name="Duquette J."/>
            <person name="Hirsch C.N."/>
            <person name="Kimball J."/>
        </authorList>
    </citation>
    <scope>NUCLEOTIDE SEQUENCE</scope>
    <source>
        <tissue evidence="3">Fresh leaf tissue</tissue>
    </source>
</reference>
<accession>A0A8J5WDI4</accession>
<reference evidence="3" key="2">
    <citation type="submission" date="2021-02" db="EMBL/GenBank/DDBJ databases">
        <authorList>
            <person name="Kimball J.A."/>
            <person name="Haas M.W."/>
            <person name="Macchietto M."/>
            <person name="Kono T."/>
            <person name="Duquette J."/>
            <person name="Shao M."/>
        </authorList>
    </citation>
    <scope>NUCLEOTIDE SEQUENCE</scope>
    <source>
        <tissue evidence="3">Fresh leaf tissue</tissue>
    </source>
</reference>
<dbReference type="InterPro" id="IPR007021">
    <property type="entry name" value="DUF659"/>
</dbReference>
<proteinExistence type="predicted"/>
<feature type="domain" description="DUF659" evidence="2">
    <location>
        <begin position="107"/>
        <end position="259"/>
    </location>
</feature>
<name>A0A8J5WDI4_ZIZPA</name>
<evidence type="ECO:0000256" key="1">
    <source>
        <dbReference type="SAM" id="MobiDB-lite"/>
    </source>
</evidence>
<sequence>MSEQEASSESSVHPSYESSNKRRKQSSLSESAPESEKTKLIDCWDLTPDFIVYERQCTRSEEERQKVHRYVANFFYECGVPLEAIKSLSFEVMAEAIGQFGHGYEPPSIDQMRGPLLNNAVKEIHKLRERHEQDWRRGRCTLMLDSWTDQRKRMHLVNFLINSTQGTFFLESVDVTEQSLDAVMLADLIEKRIEVVGRDKVVQIVTKNDANFKAASRLLMERIPTLFWTPCAAQCLDLMLEDIGKLKEFKKHIKLAKHVTTFVYRHGRLLLAMKDKIGGKDLVRPTATRSSTTFLTLKRLYKYKDALRCLFVNDDWSRSKLSSTETGKKVHDIVLSTTFWSVVKDCISASQPVLFLLRTVISDERPAMPELYVGMDLAKKKLNDSFASKPGILNKVMDIIKQRWAEQSEQRLYEAAMYLNPGIYFDIKRDDHAYASKLRMIFDGVLRKMVVDDDLLANISVLANQYENRENFFGRKSAIEQVKILSPYYWWHFYGNHAYQLQALAIRIVGLCCSSSGYQCDYRAFESIHRKKGNYLEYKRWNNLAYIRYNRMFERRFEKQNRESIKCNPLILEDFQWDNEWVDMGAEEAHTWIQIHGDEDTSSPHLSRGTDLSRRTDVEAIGHRGCRSSKSRFIDESTCDNEEDEPLVVDDEAIEDDYGPDPPSPTDESAEPSGKKDETVDSWLYDDF</sequence>
<dbReference type="Proteomes" id="UP000729402">
    <property type="component" value="Unassembled WGS sequence"/>
</dbReference>
<dbReference type="EMBL" id="JAAALK010000082">
    <property type="protein sequence ID" value="KAG8088056.1"/>
    <property type="molecule type" value="Genomic_DNA"/>
</dbReference>
<protein>
    <recommendedName>
        <fullName evidence="2">DUF659 domain-containing protein</fullName>
    </recommendedName>
</protein>
<dbReference type="OrthoDB" id="671515at2759"/>
<dbReference type="PANTHER" id="PTHR32166:SF74">
    <property type="entry name" value="OS05G0256350 PROTEIN"/>
    <property type="match status" value="1"/>
</dbReference>
<dbReference type="Pfam" id="PF04937">
    <property type="entry name" value="DUF659"/>
    <property type="match status" value="1"/>
</dbReference>
<evidence type="ECO:0000313" key="3">
    <source>
        <dbReference type="EMBL" id="KAG8088056.1"/>
    </source>
</evidence>
<feature type="compositionally biased region" description="Low complexity" evidence="1">
    <location>
        <begin position="1"/>
        <end position="18"/>
    </location>
</feature>
<feature type="region of interest" description="Disordered" evidence="1">
    <location>
        <begin position="632"/>
        <end position="688"/>
    </location>
</feature>
<comment type="caution">
    <text evidence="3">The sequence shown here is derived from an EMBL/GenBank/DDBJ whole genome shotgun (WGS) entry which is preliminary data.</text>
</comment>
<keyword evidence="4" id="KW-1185">Reference proteome</keyword>
<dbReference type="PANTHER" id="PTHR32166">
    <property type="entry name" value="OSJNBA0013A04.12 PROTEIN"/>
    <property type="match status" value="1"/>
</dbReference>
<evidence type="ECO:0000259" key="2">
    <source>
        <dbReference type="Pfam" id="PF04937"/>
    </source>
</evidence>
<gene>
    <name evidence="3" type="ORF">GUJ93_ZPchr0010g8963</name>
</gene>
<organism evidence="3 4">
    <name type="scientific">Zizania palustris</name>
    <name type="common">Northern wild rice</name>
    <dbReference type="NCBI Taxonomy" id="103762"/>
    <lineage>
        <taxon>Eukaryota</taxon>
        <taxon>Viridiplantae</taxon>
        <taxon>Streptophyta</taxon>
        <taxon>Embryophyta</taxon>
        <taxon>Tracheophyta</taxon>
        <taxon>Spermatophyta</taxon>
        <taxon>Magnoliopsida</taxon>
        <taxon>Liliopsida</taxon>
        <taxon>Poales</taxon>
        <taxon>Poaceae</taxon>
        <taxon>BOP clade</taxon>
        <taxon>Oryzoideae</taxon>
        <taxon>Oryzeae</taxon>
        <taxon>Zizaniinae</taxon>
        <taxon>Zizania</taxon>
    </lineage>
</organism>